<dbReference type="Proteomes" id="UP001367508">
    <property type="component" value="Unassembled WGS sequence"/>
</dbReference>
<evidence type="ECO:0000313" key="2">
    <source>
        <dbReference type="Proteomes" id="UP001367508"/>
    </source>
</evidence>
<accession>A0AAN9LM56</accession>
<gene>
    <name evidence="1" type="ORF">VNO77_18773</name>
</gene>
<protein>
    <submittedName>
        <fullName evidence="1">Uncharacterized protein</fullName>
    </submittedName>
</protein>
<organism evidence="1 2">
    <name type="scientific">Canavalia gladiata</name>
    <name type="common">Sword bean</name>
    <name type="synonym">Dolichos gladiatus</name>
    <dbReference type="NCBI Taxonomy" id="3824"/>
    <lineage>
        <taxon>Eukaryota</taxon>
        <taxon>Viridiplantae</taxon>
        <taxon>Streptophyta</taxon>
        <taxon>Embryophyta</taxon>
        <taxon>Tracheophyta</taxon>
        <taxon>Spermatophyta</taxon>
        <taxon>Magnoliopsida</taxon>
        <taxon>eudicotyledons</taxon>
        <taxon>Gunneridae</taxon>
        <taxon>Pentapetalae</taxon>
        <taxon>rosids</taxon>
        <taxon>fabids</taxon>
        <taxon>Fabales</taxon>
        <taxon>Fabaceae</taxon>
        <taxon>Papilionoideae</taxon>
        <taxon>50 kb inversion clade</taxon>
        <taxon>NPAAA clade</taxon>
        <taxon>indigoferoid/millettioid clade</taxon>
        <taxon>Phaseoleae</taxon>
        <taxon>Canavalia</taxon>
    </lineage>
</organism>
<comment type="caution">
    <text evidence="1">The sequence shown here is derived from an EMBL/GenBank/DDBJ whole genome shotgun (WGS) entry which is preliminary data.</text>
</comment>
<name>A0AAN9LM56_CANGL</name>
<keyword evidence="2" id="KW-1185">Reference proteome</keyword>
<evidence type="ECO:0000313" key="1">
    <source>
        <dbReference type="EMBL" id="KAK7338171.1"/>
    </source>
</evidence>
<proteinExistence type="predicted"/>
<reference evidence="1 2" key="1">
    <citation type="submission" date="2024-01" db="EMBL/GenBank/DDBJ databases">
        <title>The genomes of 5 underutilized Papilionoideae crops provide insights into root nodulation and disease resistanc.</title>
        <authorList>
            <person name="Jiang F."/>
        </authorList>
    </citation>
    <scope>NUCLEOTIDE SEQUENCE [LARGE SCALE GENOMIC DNA]</scope>
    <source>
        <strain evidence="1">LVBAO_FW01</strain>
        <tissue evidence="1">Leaves</tissue>
    </source>
</reference>
<sequence length="104" mass="11749">MHPKWLHLLWEEEHVPVGLWSLHIVQHGHGDEHLKLSTSHASLNLNSQAVVSCWLVPPQTTWKQSMHCIRKTSGCIRLAKGIIHMDGSTKGINLLSSWNFTKGV</sequence>
<dbReference type="AlphaFoldDB" id="A0AAN9LM56"/>
<dbReference type="EMBL" id="JAYMYQ010000004">
    <property type="protein sequence ID" value="KAK7338171.1"/>
    <property type="molecule type" value="Genomic_DNA"/>
</dbReference>